<dbReference type="InterPro" id="IPR011990">
    <property type="entry name" value="TPR-like_helical_dom_sf"/>
</dbReference>
<keyword evidence="6" id="KW-1185">Reference proteome</keyword>
<sequence length="872" mass="98591">MSLTNPGFINRYEEIYGLSGTLGRCFEHLFLKDLYKVEITLMPTYKHTQLETMDPIIENDKQSWVDKICENILVQITLYERAALVICLTNDKVKQISDTVKSLFPGIKIHKYTDDDEQLPKAIVDPMDVVFFTNYAGRGTDIKTSAELEANGGLHVIVTFMPNNSRVERQAFGRTARQGKKGTAQLILNKCDMDEDLFDQNMDILAKRDQLVEQSFEKCKKEALPKLLARERLFEKFSTFMAEVRKSTADAVGGNLEILAQIEEHWGFWLREKVEMRDKNAPMPSETELDAFIVDERRKAKDLSIFTNPCYLVMKGYNLDYGNAINHLEKAIKLDENQSGFAAPAHYYMALALVKKDHYISVKECEVCLDNQQKAAEHLNKAIELINNKLIPWLSRGVLRPGEKNGDGEGNEQNTEFCQQILNKVQLLRQLSDQCEKWFNVSVKDLSVLGNSSIYYHYDLYSGSTVHRRLFIAECPEGHVCKFKGWVQPDPDKKLPQREVAEFGTFGVFEFYELDYVKPPKAWGSIFWMAFLGVAQVCVGVYFACTGAFALAVPFLKCGISDIVEAARAAVGDTVISWGKNLIGKILEYGPVLARWATGLLSKCKSGIGKWLFKCADRIGLKPLETVSPTCIGFADQRRAFLTDVFVSSSVTELKPENHSFLDYATFARDAENSEMPNMWQRKRHCQLEKLLAATGQMMDHPINISVNRLSAPKSKANRNDVRIDVRVAQNYSNKAEEERNQIRDTACGNSKATKKALYRAQTKRFTGVQTLRGLVNADCRSLWMTLRAKTAVADSPYFDEILLRHLDEELAIFASPRQLHMLKKSAIIVSDGTFKQAPKGIYQVYRVFGFAGGTHAVPLCTALMRGNIAPN</sequence>
<dbReference type="PROSITE" id="PS51196">
    <property type="entry name" value="SECA_MOTOR_DEAD"/>
    <property type="match status" value="1"/>
</dbReference>
<evidence type="ECO:0000256" key="1">
    <source>
        <dbReference type="ARBA" id="ARBA00022490"/>
    </source>
</evidence>
<reference evidence="7" key="1">
    <citation type="submission" date="2022-11" db="UniProtKB">
        <authorList>
            <consortium name="WormBaseParasite"/>
        </authorList>
    </citation>
    <scope>IDENTIFICATION</scope>
</reference>
<feature type="domain" description="Helicase C-terminal" evidence="4">
    <location>
        <begin position="72"/>
        <end position="228"/>
    </location>
</feature>
<keyword evidence="3" id="KW-0811">Translocation</keyword>
<feature type="domain" description="SecA family profile" evidence="5">
    <location>
        <begin position="1"/>
        <end position="219"/>
    </location>
</feature>
<dbReference type="Gene3D" id="3.40.50.300">
    <property type="entry name" value="P-loop containing nucleotide triphosphate hydrolases"/>
    <property type="match status" value="1"/>
</dbReference>
<keyword evidence="2" id="KW-0813">Transport</keyword>
<dbReference type="GO" id="GO:0006605">
    <property type="term" value="P:protein targeting"/>
    <property type="evidence" value="ECO:0007669"/>
    <property type="project" value="InterPro"/>
</dbReference>
<dbReference type="InterPro" id="IPR001650">
    <property type="entry name" value="Helicase_C-like"/>
</dbReference>
<dbReference type="SUPFAM" id="SSF48452">
    <property type="entry name" value="TPR-like"/>
    <property type="match status" value="1"/>
</dbReference>
<dbReference type="PROSITE" id="PS51194">
    <property type="entry name" value="HELICASE_CTER"/>
    <property type="match status" value="1"/>
</dbReference>
<keyword evidence="2" id="KW-0653">Protein transport</keyword>
<evidence type="ECO:0000259" key="5">
    <source>
        <dbReference type="PROSITE" id="PS51196"/>
    </source>
</evidence>
<name>A0A914H745_GLORO</name>
<protein>
    <submittedName>
        <fullName evidence="7">Uncharacterized protein</fullName>
    </submittedName>
</protein>
<organism evidence="6 7">
    <name type="scientific">Globodera rostochiensis</name>
    <name type="common">Golden nematode worm</name>
    <name type="synonym">Heterodera rostochiensis</name>
    <dbReference type="NCBI Taxonomy" id="31243"/>
    <lineage>
        <taxon>Eukaryota</taxon>
        <taxon>Metazoa</taxon>
        <taxon>Ecdysozoa</taxon>
        <taxon>Nematoda</taxon>
        <taxon>Chromadorea</taxon>
        <taxon>Rhabditida</taxon>
        <taxon>Tylenchina</taxon>
        <taxon>Tylenchomorpha</taxon>
        <taxon>Tylenchoidea</taxon>
        <taxon>Heteroderidae</taxon>
        <taxon>Heteroderinae</taxon>
        <taxon>Globodera</taxon>
    </lineage>
</organism>
<dbReference type="PANTHER" id="PTHR30612">
    <property type="entry name" value="SECA INNER MEMBRANE COMPONENT OF SEC PROTEIN SECRETION SYSTEM"/>
    <property type="match status" value="1"/>
</dbReference>
<dbReference type="AlphaFoldDB" id="A0A914H745"/>
<evidence type="ECO:0000256" key="2">
    <source>
        <dbReference type="ARBA" id="ARBA00022927"/>
    </source>
</evidence>
<dbReference type="Proteomes" id="UP000887572">
    <property type="component" value="Unplaced"/>
</dbReference>
<evidence type="ECO:0000259" key="4">
    <source>
        <dbReference type="PROSITE" id="PS51194"/>
    </source>
</evidence>
<dbReference type="InterPro" id="IPR014018">
    <property type="entry name" value="SecA_motor_DEAD"/>
</dbReference>
<dbReference type="SUPFAM" id="SSF52540">
    <property type="entry name" value="P-loop containing nucleoside triphosphate hydrolases"/>
    <property type="match status" value="1"/>
</dbReference>
<dbReference type="GO" id="GO:0005524">
    <property type="term" value="F:ATP binding"/>
    <property type="evidence" value="ECO:0007669"/>
    <property type="project" value="InterPro"/>
</dbReference>
<dbReference type="InterPro" id="IPR027417">
    <property type="entry name" value="P-loop_NTPase"/>
</dbReference>
<dbReference type="Gene3D" id="1.25.40.10">
    <property type="entry name" value="Tetratricopeptide repeat domain"/>
    <property type="match status" value="1"/>
</dbReference>
<evidence type="ECO:0000313" key="7">
    <source>
        <dbReference type="WBParaSite" id="Gr19_v10_g14440.t1"/>
    </source>
</evidence>
<evidence type="ECO:0000313" key="6">
    <source>
        <dbReference type="Proteomes" id="UP000887572"/>
    </source>
</evidence>
<keyword evidence="1" id="KW-0963">Cytoplasm</keyword>
<evidence type="ECO:0000256" key="3">
    <source>
        <dbReference type="ARBA" id="ARBA00023010"/>
    </source>
</evidence>
<dbReference type="InterPro" id="IPR000185">
    <property type="entry name" value="SecA"/>
</dbReference>
<dbReference type="GO" id="GO:0006886">
    <property type="term" value="P:intracellular protein transport"/>
    <property type="evidence" value="ECO:0007669"/>
    <property type="project" value="InterPro"/>
</dbReference>
<accession>A0A914H745</accession>
<dbReference type="PANTHER" id="PTHR30612:SF0">
    <property type="entry name" value="CHLOROPLAST PROTEIN-TRANSPORTING ATPASE"/>
    <property type="match status" value="1"/>
</dbReference>
<dbReference type="WBParaSite" id="Gr19_v10_g14440.t1">
    <property type="protein sequence ID" value="Gr19_v10_g14440.t1"/>
    <property type="gene ID" value="Gr19_v10_g14440"/>
</dbReference>
<proteinExistence type="predicted"/>